<evidence type="ECO:0000313" key="3">
    <source>
        <dbReference type="EMBL" id="TEB40958.1"/>
    </source>
</evidence>
<feature type="non-terminal residue" evidence="3">
    <location>
        <position position="1"/>
    </location>
</feature>
<proteinExistence type="predicted"/>
<keyword evidence="1" id="KW-0175">Coiled coil</keyword>
<evidence type="ECO:0000313" key="4">
    <source>
        <dbReference type="Proteomes" id="UP000298340"/>
    </source>
</evidence>
<reference evidence="3 4" key="1">
    <citation type="journal article" date="2018" name="Syst. Appl. Microbiol.">
        <title>Flavobacterium circumlabens sp. nov. and Flavobacterium cupreum sp. nov., two psychrotrophic species isolated from Antarctic environmental samples.</title>
        <authorList>
            <person name="Kralova S."/>
            <person name="Busse H.J."/>
            <person name="Svec P."/>
            <person name="Maslanova I."/>
            <person name="Stankova E."/>
            <person name="Bartak M."/>
            <person name="Sedlacek I."/>
        </authorList>
    </citation>
    <scope>NUCLEOTIDE SEQUENCE [LARGE SCALE GENOMIC DNA]</scope>
    <source>
        <strain evidence="3 4">CCM 8828</strain>
    </source>
</reference>
<evidence type="ECO:0000256" key="1">
    <source>
        <dbReference type="SAM" id="Coils"/>
    </source>
</evidence>
<organism evidence="3 4">
    <name type="scientific">Flavobacterium circumlabens</name>
    <dbReference type="NCBI Taxonomy" id="2133765"/>
    <lineage>
        <taxon>Bacteria</taxon>
        <taxon>Pseudomonadati</taxon>
        <taxon>Bacteroidota</taxon>
        <taxon>Flavobacteriia</taxon>
        <taxon>Flavobacteriales</taxon>
        <taxon>Flavobacteriaceae</taxon>
        <taxon>Flavobacterium</taxon>
    </lineage>
</organism>
<accession>A0A4Y7U4F3</accession>
<feature type="region of interest" description="Disordered" evidence="2">
    <location>
        <begin position="89"/>
        <end position="115"/>
    </location>
</feature>
<comment type="caution">
    <text evidence="3">The sequence shown here is derived from an EMBL/GenBank/DDBJ whole genome shotgun (WGS) entry which is preliminary data.</text>
</comment>
<name>A0A4Y7U4F3_9FLAO</name>
<gene>
    <name evidence="3" type="ORF">D0809_27965</name>
</gene>
<feature type="coiled-coil region" evidence="1">
    <location>
        <begin position="16"/>
        <end position="57"/>
    </location>
</feature>
<dbReference type="Proteomes" id="UP000298340">
    <property type="component" value="Unassembled WGS sequence"/>
</dbReference>
<sequence length="115" mass="13390">KYQNSLKDIENQLPELQQLSTKVFSQEDELQKMKSDLSSLEREIALKIQENQLKEANPQDDKLSNETKLTDTVPVIQLPVKNGEEAKVCTTAESNTDKWQERSFSEMRRSNRMKF</sequence>
<evidence type="ECO:0000256" key="2">
    <source>
        <dbReference type="SAM" id="MobiDB-lite"/>
    </source>
</evidence>
<dbReference type="EMBL" id="QWDN01000715">
    <property type="protein sequence ID" value="TEB40958.1"/>
    <property type="molecule type" value="Genomic_DNA"/>
</dbReference>
<dbReference type="RefSeq" id="WP_170208154.1">
    <property type="nucleotide sequence ID" value="NZ_QWDN01000715.1"/>
</dbReference>
<feature type="compositionally biased region" description="Basic and acidic residues" evidence="2">
    <location>
        <begin position="95"/>
        <end position="109"/>
    </location>
</feature>
<protein>
    <submittedName>
        <fullName evidence="3">Uncharacterized protein</fullName>
    </submittedName>
</protein>
<dbReference type="AlphaFoldDB" id="A0A4Y7U4F3"/>